<dbReference type="PIRSF" id="PIRSF000103">
    <property type="entry name" value="HIBADH"/>
    <property type="match status" value="1"/>
</dbReference>
<dbReference type="InterPro" id="IPR002204">
    <property type="entry name" value="3-OH-isobutyrate_DH-rel_CS"/>
</dbReference>
<dbReference type="GO" id="GO:0006574">
    <property type="term" value="P:L-valine catabolic process"/>
    <property type="evidence" value="ECO:0007669"/>
    <property type="project" value="UniProtKB-UniPathway"/>
</dbReference>
<evidence type="ECO:0000256" key="3">
    <source>
        <dbReference type="ARBA" id="ARBA00006013"/>
    </source>
</evidence>
<keyword evidence="6 11" id="KW-0560">Oxidoreductase</keyword>
<feature type="domain" description="3-hydroxyisobutyrate dehydrogenase-like NAD-binding" evidence="13">
    <location>
        <begin position="192"/>
        <end position="317"/>
    </location>
</feature>
<evidence type="ECO:0000256" key="2">
    <source>
        <dbReference type="ARBA" id="ARBA00005109"/>
    </source>
</evidence>
<evidence type="ECO:0000256" key="8">
    <source>
        <dbReference type="ARBA" id="ARBA00023128"/>
    </source>
</evidence>
<accession>A0A7R8UB76</accession>
<dbReference type="Pfam" id="PF14833">
    <property type="entry name" value="NAD_binding_11"/>
    <property type="match status" value="1"/>
</dbReference>
<comment type="catalytic activity">
    <reaction evidence="9 11">
        <text>3-hydroxy-2-methylpropanoate + NAD(+) = 2-methyl-3-oxopropanoate + NADH + H(+)</text>
        <dbReference type="Rhea" id="RHEA:17681"/>
        <dbReference type="ChEBI" id="CHEBI:11805"/>
        <dbReference type="ChEBI" id="CHEBI:15378"/>
        <dbReference type="ChEBI" id="CHEBI:57540"/>
        <dbReference type="ChEBI" id="CHEBI:57700"/>
        <dbReference type="ChEBI" id="CHEBI:57945"/>
        <dbReference type="EC" id="1.1.1.31"/>
    </reaction>
</comment>
<dbReference type="PANTHER" id="PTHR22981">
    <property type="entry name" value="3-HYDROXYISOBUTYRATE DEHYDROGENASE-RELATED"/>
    <property type="match status" value="1"/>
</dbReference>
<keyword evidence="5" id="KW-0809">Transit peptide</keyword>
<dbReference type="SUPFAM" id="SSF51735">
    <property type="entry name" value="NAD(P)-binding Rossmann-fold domains"/>
    <property type="match status" value="1"/>
</dbReference>
<dbReference type="InterPro" id="IPR013328">
    <property type="entry name" value="6PGD_dom2"/>
</dbReference>
<evidence type="ECO:0000256" key="9">
    <source>
        <dbReference type="ARBA" id="ARBA00049197"/>
    </source>
</evidence>
<evidence type="ECO:0000256" key="7">
    <source>
        <dbReference type="ARBA" id="ARBA00023027"/>
    </source>
</evidence>
<evidence type="ECO:0000256" key="1">
    <source>
        <dbReference type="ARBA" id="ARBA00004173"/>
    </source>
</evidence>
<dbReference type="Gene3D" id="3.40.50.720">
    <property type="entry name" value="NAD(P)-binding Rossmann-like Domain"/>
    <property type="match status" value="1"/>
</dbReference>
<dbReference type="FunFam" id="3.40.50.720:FF:000119">
    <property type="entry name" value="3-hydroxyisobutyrate dehydrogenase"/>
    <property type="match status" value="1"/>
</dbReference>
<comment type="pathway">
    <text evidence="2 11">Amino-acid degradation; L-valine degradation.</text>
</comment>
<dbReference type="InterPro" id="IPR015815">
    <property type="entry name" value="HIBADH-related"/>
</dbReference>
<dbReference type="Pfam" id="PF03446">
    <property type="entry name" value="NAD_binding_2"/>
    <property type="match status" value="1"/>
</dbReference>
<keyword evidence="4 11" id="KW-0101">Branched-chain amino acid catabolism</keyword>
<evidence type="ECO:0000256" key="5">
    <source>
        <dbReference type="ARBA" id="ARBA00022946"/>
    </source>
</evidence>
<keyword evidence="7 11" id="KW-0520">NAD</keyword>
<feature type="domain" description="6-phosphogluconate dehydrogenase NADP-binding" evidence="12">
    <location>
        <begin position="32"/>
        <end position="189"/>
    </location>
</feature>
<evidence type="ECO:0000259" key="12">
    <source>
        <dbReference type="Pfam" id="PF03446"/>
    </source>
</evidence>
<keyword evidence="8" id="KW-0496">Mitochondrion</keyword>
<dbReference type="GO" id="GO:0051287">
    <property type="term" value="F:NAD binding"/>
    <property type="evidence" value="ECO:0007669"/>
    <property type="project" value="InterPro"/>
</dbReference>
<protein>
    <recommendedName>
        <fullName evidence="11">3-hydroxyisobutyrate dehydrogenase</fullName>
        <shortName evidence="11">HIBADH</shortName>
        <ecNumber evidence="11">1.1.1.31</ecNumber>
    </recommendedName>
</protein>
<comment type="subcellular location">
    <subcellularLocation>
        <location evidence="1">Mitochondrion</location>
    </subcellularLocation>
</comment>
<evidence type="ECO:0000256" key="11">
    <source>
        <dbReference type="RuleBase" id="RU910714"/>
    </source>
</evidence>
<dbReference type="InterPro" id="IPR006115">
    <property type="entry name" value="6PGDH_NADP-bd"/>
</dbReference>
<dbReference type="Proteomes" id="UP000594454">
    <property type="component" value="Chromosome 1"/>
</dbReference>
<feature type="active site" evidence="10">
    <location>
        <position position="198"/>
    </location>
</feature>
<dbReference type="FunFam" id="1.10.1040.10:FF:000006">
    <property type="entry name" value="3-hydroxyisobutyrate dehydrogenase"/>
    <property type="match status" value="1"/>
</dbReference>
<sequence length="324" mass="34813">MAFRTLVFSPVFKQNIQIINFARCMSTAGGKNIGFIGLGNMGAHMVSNLMNKGHTLHVYDISEEACRNMEKKGAKVYSDTVKLASQSEFVVTMLPNNDIVSDTYHKMVQDGVRKDTIFIDSSTIDPNVVKSVQKYIKSKGARFVDAPVSGGVPGAEAATLTFMVGGTTEEYNAVKGILECMGKRIVHCGDYGMGQAAKLCNNMMLGISMIGTAETMNLAIRLGLNPKTFMEILNSSTGRCWSSEAYNPVPGLVPTAPANKDYAGGFSTALITKDLGLASGVATASNTPIALGGMAHQIYRTLNSKGLGNKDFSIIYDFLKNEKN</sequence>
<dbReference type="FunCoup" id="A0A7R8UB76">
    <property type="interactions" value="1040"/>
</dbReference>
<dbReference type="Gene3D" id="1.10.1040.10">
    <property type="entry name" value="N-(1-d-carboxylethyl)-l-norvaline Dehydrogenase, domain 2"/>
    <property type="match status" value="1"/>
</dbReference>
<dbReference type="InterPro" id="IPR036291">
    <property type="entry name" value="NAD(P)-bd_dom_sf"/>
</dbReference>
<organism evidence="14 15">
    <name type="scientific">Hermetia illucens</name>
    <name type="common">Black soldier fly</name>
    <dbReference type="NCBI Taxonomy" id="343691"/>
    <lineage>
        <taxon>Eukaryota</taxon>
        <taxon>Metazoa</taxon>
        <taxon>Ecdysozoa</taxon>
        <taxon>Arthropoda</taxon>
        <taxon>Hexapoda</taxon>
        <taxon>Insecta</taxon>
        <taxon>Pterygota</taxon>
        <taxon>Neoptera</taxon>
        <taxon>Endopterygota</taxon>
        <taxon>Diptera</taxon>
        <taxon>Brachycera</taxon>
        <taxon>Stratiomyomorpha</taxon>
        <taxon>Stratiomyidae</taxon>
        <taxon>Hermetiinae</taxon>
        <taxon>Hermetia</taxon>
    </lineage>
</organism>
<dbReference type="EC" id="1.1.1.31" evidence="11"/>
<dbReference type="SUPFAM" id="SSF48179">
    <property type="entry name" value="6-phosphogluconate dehydrogenase C-terminal domain-like"/>
    <property type="match status" value="1"/>
</dbReference>
<dbReference type="AlphaFoldDB" id="A0A7R8UB76"/>
<dbReference type="EMBL" id="LR899009">
    <property type="protein sequence ID" value="CAD7077341.1"/>
    <property type="molecule type" value="Genomic_DNA"/>
</dbReference>
<evidence type="ECO:0000313" key="15">
    <source>
        <dbReference type="Proteomes" id="UP000594454"/>
    </source>
</evidence>
<proteinExistence type="inferred from homology"/>
<dbReference type="InterPro" id="IPR011548">
    <property type="entry name" value="HIBADH"/>
</dbReference>
<dbReference type="OrthoDB" id="435038at2759"/>
<gene>
    <name evidence="14" type="ORF">HERILL_LOCUS698</name>
</gene>
<keyword evidence="15" id="KW-1185">Reference proteome</keyword>
<dbReference type="OMA" id="MGKKVWH"/>
<evidence type="ECO:0000256" key="10">
    <source>
        <dbReference type="PIRSR" id="PIRSR000103-1"/>
    </source>
</evidence>
<dbReference type="NCBIfam" id="TIGR01692">
    <property type="entry name" value="HIBADH"/>
    <property type="match status" value="1"/>
</dbReference>
<dbReference type="PANTHER" id="PTHR22981:SF7">
    <property type="entry name" value="3-HYDROXYISOBUTYRATE DEHYDROGENASE, MITOCHONDRIAL"/>
    <property type="match status" value="1"/>
</dbReference>
<comment type="similarity">
    <text evidence="3">Belongs to the HIBADH-related family. 3-hydroxyisobutyrate dehydrogenase subfamily.</text>
</comment>
<dbReference type="GO" id="GO:0050661">
    <property type="term" value="F:NADP binding"/>
    <property type="evidence" value="ECO:0007669"/>
    <property type="project" value="InterPro"/>
</dbReference>
<dbReference type="InterPro" id="IPR008927">
    <property type="entry name" value="6-PGluconate_DH-like_C_sf"/>
</dbReference>
<dbReference type="InterPro" id="IPR029154">
    <property type="entry name" value="HIBADH-like_NADP-bd"/>
</dbReference>
<reference evidence="14 15" key="1">
    <citation type="submission" date="2020-11" db="EMBL/GenBank/DDBJ databases">
        <authorList>
            <person name="Wallbank WR R."/>
            <person name="Pardo Diaz C."/>
            <person name="Kozak K."/>
            <person name="Martin S."/>
            <person name="Jiggins C."/>
            <person name="Moest M."/>
            <person name="Warren A I."/>
            <person name="Generalovic N T."/>
            <person name="Byers J.R.P. K."/>
            <person name="Montejo-Kovacevich G."/>
            <person name="Yen C E."/>
        </authorList>
    </citation>
    <scope>NUCLEOTIDE SEQUENCE [LARGE SCALE GENOMIC DNA]</scope>
</reference>
<evidence type="ECO:0000256" key="6">
    <source>
        <dbReference type="ARBA" id="ARBA00023002"/>
    </source>
</evidence>
<evidence type="ECO:0000259" key="13">
    <source>
        <dbReference type="Pfam" id="PF14833"/>
    </source>
</evidence>
<name>A0A7R8UB76_HERIL</name>
<dbReference type="UniPathway" id="UPA00362"/>
<evidence type="ECO:0000313" key="14">
    <source>
        <dbReference type="EMBL" id="CAD7077341.1"/>
    </source>
</evidence>
<dbReference type="InParanoid" id="A0A7R8UB76"/>
<dbReference type="GO" id="GO:0005739">
    <property type="term" value="C:mitochondrion"/>
    <property type="evidence" value="ECO:0007669"/>
    <property type="project" value="UniProtKB-SubCell"/>
</dbReference>
<dbReference type="GO" id="GO:0008442">
    <property type="term" value="F:3-hydroxyisobutyrate dehydrogenase activity"/>
    <property type="evidence" value="ECO:0007669"/>
    <property type="project" value="UniProtKB-EC"/>
</dbReference>
<dbReference type="PROSITE" id="PS00895">
    <property type="entry name" value="3_HYDROXYISOBUT_DH"/>
    <property type="match status" value="1"/>
</dbReference>
<evidence type="ECO:0000256" key="4">
    <source>
        <dbReference type="ARBA" id="ARBA00022456"/>
    </source>
</evidence>